<comment type="similarity">
    <text evidence="2">Belongs to the plant rapid alkalinization factor (RALF) family.</text>
</comment>
<dbReference type="GO" id="GO:0005576">
    <property type="term" value="C:extracellular region"/>
    <property type="evidence" value="ECO:0007669"/>
    <property type="project" value="UniProtKB-SubCell"/>
</dbReference>
<organism evidence="8 9">
    <name type="scientific">Erythranthe guttata</name>
    <name type="common">Yellow monkey flower</name>
    <name type="synonym">Mimulus guttatus</name>
    <dbReference type="NCBI Taxonomy" id="4155"/>
    <lineage>
        <taxon>Eukaryota</taxon>
        <taxon>Viridiplantae</taxon>
        <taxon>Streptophyta</taxon>
        <taxon>Embryophyta</taxon>
        <taxon>Tracheophyta</taxon>
        <taxon>Spermatophyta</taxon>
        <taxon>Magnoliopsida</taxon>
        <taxon>eudicotyledons</taxon>
        <taxon>Gunneridae</taxon>
        <taxon>Pentapetalae</taxon>
        <taxon>asterids</taxon>
        <taxon>lamiids</taxon>
        <taxon>Lamiales</taxon>
        <taxon>Phrymaceae</taxon>
        <taxon>Erythranthe</taxon>
    </lineage>
</organism>
<sequence>MDSPKTSLIPLILLAAVLAASAQVDESTSKISSSSAASAAAMDQWGTRMSFYNGGEELLLGEDAEGAGASSHGRSLLWKRAMHYYISYGALSADRIPCPPRSGRSYYTHNCYRARGPAHPYTRGCSAITQCRR</sequence>
<evidence type="ECO:0000313" key="9">
    <source>
        <dbReference type="Proteomes" id="UP000030748"/>
    </source>
</evidence>
<dbReference type="KEGG" id="egt:105972984"/>
<dbReference type="Proteomes" id="UP000030748">
    <property type="component" value="Unassembled WGS sequence"/>
</dbReference>
<evidence type="ECO:0000256" key="5">
    <source>
        <dbReference type="ARBA" id="ARBA00022729"/>
    </source>
</evidence>
<dbReference type="PANTHER" id="PTHR33136:SF6">
    <property type="entry name" value="PROTEIN RALF-LIKE 34"/>
    <property type="match status" value="1"/>
</dbReference>
<dbReference type="PANTHER" id="PTHR33136">
    <property type="entry name" value="RAPID ALKALINIZATION FACTOR-LIKE"/>
    <property type="match status" value="1"/>
</dbReference>
<keyword evidence="6" id="KW-1015">Disulfide bond</keyword>
<dbReference type="OrthoDB" id="1931174at2759"/>
<keyword evidence="9" id="KW-1185">Reference proteome</keyword>
<dbReference type="eggNOG" id="ENOG502S4T2">
    <property type="taxonomic scope" value="Eukaryota"/>
</dbReference>
<dbReference type="InterPro" id="IPR008801">
    <property type="entry name" value="RALF"/>
</dbReference>
<accession>A0A022RXF2</accession>
<evidence type="ECO:0000256" key="6">
    <source>
        <dbReference type="ARBA" id="ARBA00023157"/>
    </source>
</evidence>
<dbReference type="Pfam" id="PF05498">
    <property type="entry name" value="RALF"/>
    <property type="match status" value="1"/>
</dbReference>
<name>A0A022RXF2_ERYGU</name>
<dbReference type="AlphaFoldDB" id="A0A022RXF2"/>
<reference evidence="8 9" key="1">
    <citation type="journal article" date="2013" name="Proc. Natl. Acad. Sci. U.S.A.">
        <title>Fine-scale variation in meiotic recombination in Mimulus inferred from population shotgun sequencing.</title>
        <authorList>
            <person name="Hellsten U."/>
            <person name="Wright K.M."/>
            <person name="Jenkins J."/>
            <person name="Shu S."/>
            <person name="Yuan Y."/>
            <person name="Wessler S.R."/>
            <person name="Schmutz J."/>
            <person name="Willis J.H."/>
            <person name="Rokhsar D.S."/>
        </authorList>
    </citation>
    <scope>NUCLEOTIDE SEQUENCE [LARGE SCALE GENOMIC DNA]</scope>
    <source>
        <strain evidence="9">cv. DUN x IM62</strain>
    </source>
</reference>
<dbReference type="PhylomeDB" id="A0A022RXF2"/>
<dbReference type="GO" id="GO:0005179">
    <property type="term" value="F:hormone activity"/>
    <property type="evidence" value="ECO:0007669"/>
    <property type="project" value="UniProtKB-KW"/>
</dbReference>
<dbReference type="GO" id="GO:0019722">
    <property type="term" value="P:calcium-mediated signaling"/>
    <property type="evidence" value="ECO:0000318"/>
    <property type="project" value="GO_Central"/>
</dbReference>
<evidence type="ECO:0008006" key="10">
    <source>
        <dbReference type="Google" id="ProtNLM"/>
    </source>
</evidence>
<feature type="chain" id="PRO_5001505534" description="Rapid alkalinization factor 1" evidence="7">
    <location>
        <begin position="23"/>
        <end position="133"/>
    </location>
</feature>
<keyword evidence="4" id="KW-0372">Hormone</keyword>
<dbReference type="STRING" id="4155.A0A022RXF2"/>
<gene>
    <name evidence="8" type="ORF">MIMGU_mgv1a016135mg</name>
</gene>
<protein>
    <recommendedName>
        <fullName evidence="10">Rapid alkalinization factor 1</fullName>
    </recommendedName>
</protein>
<keyword evidence="3" id="KW-0964">Secreted</keyword>
<evidence type="ECO:0000256" key="3">
    <source>
        <dbReference type="ARBA" id="ARBA00022525"/>
    </source>
</evidence>
<keyword evidence="5 7" id="KW-0732">Signal</keyword>
<evidence type="ECO:0000256" key="2">
    <source>
        <dbReference type="ARBA" id="ARBA00009178"/>
    </source>
</evidence>
<evidence type="ECO:0000256" key="4">
    <source>
        <dbReference type="ARBA" id="ARBA00022702"/>
    </source>
</evidence>
<feature type="signal peptide" evidence="7">
    <location>
        <begin position="1"/>
        <end position="22"/>
    </location>
</feature>
<evidence type="ECO:0000256" key="1">
    <source>
        <dbReference type="ARBA" id="ARBA00004613"/>
    </source>
</evidence>
<dbReference type="EMBL" id="KI630214">
    <property type="protein sequence ID" value="EYU44408.1"/>
    <property type="molecule type" value="Genomic_DNA"/>
</dbReference>
<comment type="subcellular location">
    <subcellularLocation>
        <location evidence="1">Secreted</location>
    </subcellularLocation>
</comment>
<proteinExistence type="inferred from homology"/>
<evidence type="ECO:0000256" key="7">
    <source>
        <dbReference type="SAM" id="SignalP"/>
    </source>
</evidence>
<evidence type="ECO:0000313" key="8">
    <source>
        <dbReference type="EMBL" id="EYU44408.1"/>
    </source>
</evidence>